<dbReference type="Pfam" id="PF19803">
    <property type="entry name" value="DUF6286"/>
    <property type="match status" value="1"/>
</dbReference>
<keyword evidence="5" id="KW-1185">Reference proteome</keyword>
<dbReference type="InterPro" id="IPR046253">
    <property type="entry name" value="DUF6286"/>
</dbReference>
<proteinExistence type="predicted"/>
<protein>
    <recommendedName>
        <fullName evidence="3">DUF6286 domain-containing protein</fullName>
    </recommendedName>
</protein>
<dbReference type="AlphaFoldDB" id="A0A2I2L111"/>
<gene>
    <name evidence="4" type="ORF">FRACA_760013</name>
</gene>
<reference evidence="4 5" key="1">
    <citation type="submission" date="2017-06" db="EMBL/GenBank/DDBJ databases">
        <authorList>
            <person name="Kim H.J."/>
            <person name="Triplett B.A."/>
        </authorList>
    </citation>
    <scope>NUCLEOTIDE SEQUENCE [LARGE SCALE GENOMIC DNA]</scope>
    <source>
        <strain evidence="4">FRACA_ARgP5</strain>
    </source>
</reference>
<sequence length="256" mass="26006">MGEKVVRAGQRLAAWVLAGLIAAAGIIAVIEIVTAAAGAGYVIVDWPSWAGTLGRTAWSARSARVGAAVAVLLGLSLVGLALLRGTPDRLPARWSRPRAGVYVDRRGLARALRASALDVDGVDGARVRVGRSTAQARLRLRERAAGGAAQRATAALQRELDAFGLVHPPSLMVRVDGRPGRDSPTRAGQDRPAGDGPSAGWRGPVGYGGPPAGAGRADPDGRDGSASGGWEASPSGRRDASPAGRRGSPGATGGRS</sequence>
<feature type="region of interest" description="Disordered" evidence="1">
    <location>
        <begin position="171"/>
        <end position="256"/>
    </location>
</feature>
<dbReference type="EMBL" id="FZMO01000543">
    <property type="protein sequence ID" value="SNQ51604.1"/>
    <property type="molecule type" value="Genomic_DNA"/>
</dbReference>
<evidence type="ECO:0000259" key="3">
    <source>
        <dbReference type="Pfam" id="PF19803"/>
    </source>
</evidence>
<keyword evidence="2" id="KW-0812">Transmembrane</keyword>
<dbReference type="Proteomes" id="UP000234331">
    <property type="component" value="Unassembled WGS sequence"/>
</dbReference>
<keyword evidence="2" id="KW-1133">Transmembrane helix</keyword>
<accession>A0A2I2L111</accession>
<dbReference type="RefSeq" id="WP_133150882.1">
    <property type="nucleotide sequence ID" value="NZ_FZMO01000543.1"/>
</dbReference>
<feature type="transmembrane region" description="Helical" evidence="2">
    <location>
        <begin position="12"/>
        <end position="43"/>
    </location>
</feature>
<keyword evidence="2" id="KW-0472">Membrane</keyword>
<evidence type="ECO:0000313" key="4">
    <source>
        <dbReference type="EMBL" id="SNQ51604.1"/>
    </source>
</evidence>
<name>A0A2I2L111_9ACTN</name>
<feature type="compositionally biased region" description="Basic and acidic residues" evidence="1">
    <location>
        <begin position="175"/>
        <end position="193"/>
    </location>
</feature>
<evidence type="ECO:0000313" key="5">
    <source>
        <dbReference type="Proteomes" id="UP000234331"/>
    </source>
</evidence>
<evidence type="ECO:0000256" key="1">
    <source>
        <dbReference type="SAM" id="MobiDB-lite"/>
    </source>
</evidence>
<organism evidence="4 5">
    <name type="scientific">Frankia canadensis</name>
    <dbReference type="NCBI Taxonomy" id="1836972"/>
    <lineage>
        <taxon>Bacteria</taxon>
        <taxon>Bacillati</taxon>
        <taxon>Actinomycetota</taxon>
        <taxon>Actinomycetes</taxon>
        <taxon>Frankiales</taxon>
        <taxon>Frankiaceae</taxon>
        <taxon>Frankia</taxon>
    </lineage>
</organism>
<evidence type="ECO:0000256" key="2">
    <source>
        <dbReference type="SAM" id="Phobius"/>
    </source>
</evidence>
<feature type="compositionally biased region" description="Gly residues" evidence="1">
    <location>
        <begin position="203"/>
        <end position="212"/>
    </location>
</feature>
<feature type="domain" description="DUF6286" evidence="3">
    <location>
        <begin position="72"/>
        <end position="175"/>
    </location>
</feature>
<feature type="transmembrane region" description="Helical" evidence="2">
    <location>
        <begin position="63"/>
        <end position="83"/>
    </location>
</feature>